<dbReference type="NCBIfam" id="TIGR04138">
    <property type="entry name" value="Plancto_Ver_chp"/>
    <property type="match status" value="1"/>
</dbReference>
<dbReference type="EMBL" id="CP016094">
    <property type="protein sequence ID" value="AOS46322.1"/>
    <property type="molecule type" value="Genomic_DNA"/>
</dbReference>
<accession>A0A1D8AZK0</accession>
<dbReference type="InterPro" id="IPR026406">
    <property type="entry name" value="Ver/Plancto_CHP"/>
</dbReference>
<dbReference type="KEGG" id="obg:Verru16b_03423"/>
<name>A0A1D8AZK0_9BACT</name>
<protein>
    <submittedName>
        <fullName evidence="1">Uncharacterized protein</fullName>
    </submittedName>
</protein>
<dbReference type="STRING" id="1838286.Verru16b_03423"/>
<dbReference type="AlphaFoldDB" id="A0A1D8AZK0"/>
<dbReference type="Proteomes" id="UP000095228">
    <property type="component" value="Chromosome"/>
</dbReference>
<evidence type="ECO:0000313" key="2">
    <source>
        <dbReference type="Proteomes" id="UP000095228"/>
    </source>
</evidence>
<proteinExistence type="predicted"/>
<keyword evidence="2" id="KW-1185">Reference proteome</keyword>
<dbReference type="RefSeq" id="WP_069963389.1">
    <property type="nucleotide sequence ID" value="NZ_CP016094.1"/>
</dbReference>
<gene>
    <name evidence="1" type="ORF">Verru16b_03423</name>
</gene>
<organism evidence="1 2">
    <name type="scientific">Lacunisphaera limnophila</name>
    <dbReference type="NCBI Taxonomy" id="1838286"/>
    <lineage>
        <taxon>Bacteria</taxon>
        <taxon>Pseudomonadati</taxon>
        <taxon>Verrucomicrobiota</taxon>
        <taxon>Opitutia</taxon>
        <taxon>Opitutales</taxon>
        <taxon>Opitutaceae</taxon>
        <taxon>Lacunisphaera</taxon>
    </lineage>
</organism>
<reference evidence="1 2" key="1">
    <citation type="submission" date="2016-06" db="EMBL/GenBank/DDBJ databases">
        <title>Three novel species with peptidoglycan cell walls form the new genus Lacunisphaera gen. nov. in the family Opitutaceae of the verrucomicrobial subdivision 4.</title>
        <authorList>
            <person name="Rast P."/>
            <person name="Gloeckner I."/>
            <person name="Jogler M."/>
            <person name="Boedeker C."/>
            <person name="Jeske O."/>
            <person name="Wiegand S."/>
            <person name="Reinhardt R."/>
            <person name="Schumann P."/>
            <person name="Rohde M."/>
            <person name="Spring S."/>
            <person name="Gloeckner F.O."/>
            <person name="Jogler C."/>
        </authorList>
    </citation>
    <scope>NUCLEOTIDE SEQUENCE [LARGE SCALE GENOMIC DNA]</scope>
    <source>
        <strain evidence="1 2">IG16b</strain>
    </source>
</reference>
<dbReference type="OrthoDB" id="9793330at2"/>
<evidence type="ECO:0000313" key="1">
    <source>
        <dbReference type="EMBL" id="AOS46322.1"/>
    </source>
</evidence>
<sequence length="142" mass="16401">MQDLEFSEIVGLICKEDPRFDRKAYNFVRQGLDHTVKEVKRKQPDRTGKSQHVTGAELLAGIRDYALDQYGPLAKTVLNTWGVKRCSDFGDIVFNLIEYSVFSKTESDRREDFAEIYDFDEAFVKPFLPPTGRRSRRTADQS</sequence>